<dbReference type="GO" id="GO:0016491">
    <property type="term" value="F:oxidoreductase activity"/>
    <property type="evidence" value="ECO:0007669"/>
    <property type="project" value="UniProtKB-KW"/>
</dbReference>
<sequence>MDCGASHYKMDPVFFVKYAELRQHHGVEHAHPARCTDHSDRKNPSVFEPVHGSAFDIMGKGIANPIGAIWAAADMLAWLGEQESADAIMGAIERVCKEEKVTADMGGELNTKQAAAAICEALSATK</sequence>
<dbReference type="RefSeq" id="XP_046007012.1">
    <property type="nucleotide sequence ID" value="XM_046159434.1"/>
</dbReference>
<evidence type="ECO:0000259" key="8">
    <source>
        <dbReference type="SMART" id="SM01329"/>
    </source>
</evidence>
<evidence type="ECO:0000256" key="1">
    <source>
        <dbReference type="ARBA" id="ARBA00001936"/>
    </source>
</evidence>
<gene>
    <name evidence="9" type="ORF">B0I36DRAFT_367296</name>
</gene>
<dbReference type="Proteomes" id="UP000756346">
    <property type="component" value="Unassembled WGS sequence"/>
</dbReference>
<reference evidence="9" key="1">
    <citation type="journal article" date="2021" name="Nat. Commun.">
        <title>Genetic determinants of endophytism in the Arabidopsis root mycobiome.</title>
        <authorList>
            <person name="Mesny F."/>
            <person name="Miyauchi S."/>
            <person name="Thiergart T."/>
            <person name="Pickel B."/>
            <person name="Atanasova L."/>
            <person name="Karlsson M."/>
            <person name="Huettel B."/>
            <person name="Barry K.W."/>
            <person name="Haridas S."/>
            <person name="Chen C."/>
            <person name="Bauer D."/>
            <person name="Andreopoulos W."/>
            <person name="Pangilinan J."/>
            <person name="LaButti K."/>
            <person name="Riley R."/>
            <person name="Lipzen A."/>
            <person name="Clum A."/>
            <person name="Drula E."/>
            <person name="Henrissat B."/>
            <person name="Kohler A."/>
            <person name="Grigoriev I.V."/>
            <person name="Martin F.M."/>
            <person name="Hacquard S."/>
        </authorList>
    </citation>
    <scope>NUCLEOTIDE SEQUENCE</scope>
    <source>
        <strain evidence="9">MPI-CAGE-CH-0230</strain>
    </source>
</reference>
<dbReference type="AlphaFoldDB" id="A0A9P8XVQ3"/>
<comment type="similarity">
    <text evidence="3">Belongs to the isocitrate and isopropylmalate dehydrogenases family.</text>
</comment>
<comment type="caution">
    <text evidence="9">The sequence shown here is derived from an EMBL/GenBank/DDBJ whole genome shotgun (WGS) entry which is preliminary data.</text>
</comment>
<keyword evidence="4" id="KW-0479">Metal-binding</keyword>
<keyword evidence="6" id="KW-0520">NAD</keyword>
<dbReference type="Gene3D" id="3.40.718.10">
    <property type="entry name" value="Isopropylmalate Dehydrogenase"/>
    <property type="match status" value="1"/>
</dbReference>
<dbReference type="InterPro" id="IPR050501">
    <property type="entry name" value="ICDH/IPMDH"/>
</dbReference>
<keyword evidence="10" id="KW-1185">Reference proteome</keyword>
<dbReference type="GO" id="GO:0046872">
    <property type="term" value="F:metal ion binding"/>
    <property type="evidence" value="ECO:0007669"/>
    <property type="project" value="UniProtKB-KW"/>
</dbReference>
<dbReference type="EMBL" id="JAGTJQ010000010">
    <property type="protein sequence ID" value="KAH7020811.1"/>
    <property type="molecule type" value="Genomic_DNA"/>
</dbReference>
<protein>
    <recommendedName>
        <fullName evidence="8">Isopropylmalate dehydrogenase-like domain-containing protein</fullName>
    </recommendedName>
</protein>
<dbReference type="InterPro" id="IPR024084">
    <property type="entry name" value="IsoPropMal-DH-like_dom"/>
</dbReference>
<evidence type="ECO:0000256" key="6">
    <source>
        <dbReference type="ARBA" id="ARBA00023027"/>
    </source>
</evidence>
<accession>A0A9P8XVQ3</accession>
<dbReference type="SUPFAM" id="SSF53659">
    <property type="entry name" value="Isocitrate/Isopropylmalate dehydrogenase-like"/>
    <property type="match status" value="1"/>
</dbReference>
<evidence type="ECO:0000256" key="4">
    <source>
        <dbReference type="ARBA" id="ARBA00022723"/>
    </source>
</evidence>
<dbReference type="PANTHER" id="PTHR43275">
    <property type="entry name" value="D-MALATE DEHYDROGENASE [DECARBOXYLATING]"/>
    <property type="match status" value="1"/>
</dbReference>
<dbReference type="PANTHER" id="PTHR43275:SF1">
    <property type="entry name" value="D-MALATE DEHYDROGENASE [DECARBOXYLATING]"/>
    <property type="match status" value="1"/>
</dbReference>
<feature type="domain" description="Isopropylmalate dehydrogenase-like" evidence="8">
    <location>
        <begin position="1"/>
        <end position="118"/>
    </location>
</feature>
<comment type="cofactor">
    <cofactor evidence="1">
        <name>Mn(2+)</name>
        <dbReference type="ChEBI" id="CHEBI:29035"/>
    </cofactor>
</comment>
<dbReference type="GeneID" id="70188980"/>
<evidence type="ECO:0000256" key="3">
    <source>
        <dbReference type="ARBA" id="ARBA00007769"/>
    </source>
</evidence>
<dbReference type="SMART" id="SM01329">
    <property type="entry name" value="Iso_dh"/>
    <property type="match status" value="1"/>
</dbReference>
<organism evidence="9 10">
    <name type="scientific">Microdochium trichocladiopsis</name>
    <dbReference type="NCBI Taxonomy" id="1682393"/>
    <lineage>
        <taxon>Eukaryota</taxon>
        <taxon>Fungi</taxon>
        <taxon>Dikarya</taxon>
        <taxon>Ascomycota</taxon>
        <taxon>Pezizomycotina</taxon>
        <taxon>Sordariomycetes</taxon>
        <taxon>Xylariomycetidae</taxon>
        <taxon>Xylariales</taxon>
        <taxon>Microdochiaceae</taxon>
        <taxon>Microdochium</taxon>
    </lineage>
</organism>
<dbReference type="OrthoDB" id="310895at2759"/>
<comment type="cofactor">
    <cofactor evidence="2">
        <name>Mg(2+)</name>
        <dbReference type="ChEBI" id="CHEBI:18420"/>
    </cofactor>
</comment>
<dbReference type="Pfam" id="PF00180">
    <property type="entry name" value="Iso_dh"/>
    <property type="match status" value="1"/>
</dbReference>
<proteinExistence type="inferred from homology"/>
<evidence type="ECO:0000256" key="5">
    <source>
        <dbReference type="ARBA" id="ARBA00023002"/>
    </source>
</evidence>
<evidence type="ECO:0000256" key="2">
    <source>
        <dbReference type="ARBA" id="ARBA00001946"/>
    </source>
</evidence>
<evidence type="ECO:0000313" key="10">
    <source>
        <dbReference type="Proteomes" id="UP000756346"/>
    </source>
</evidence>
<evidence type="ECO:0000313" key="9">
    <source>
        <dbReference type="EMBL" id="KAH7020811.1"/>
    </source>
</evidence>
<name>A0A9P8XVQ3_9PEZI</name>
<keyword evidence="7" id="KW-0464">Manganese</keyword>
<evidence type="ECO:0000256" key="7">
    <source>
        <dbReference type="ARBA" id="ARBA00023211"/>
    </source>
</evidence>
<keyword evidence="5" id="KW-0560">Oxidoreductase</keyword>